<name>A0A9P5ZQ29_PLEER</name>
<proteinExistence type="predicted"/>
<accession>A0A9P5ZQ29</accession>
<evidence type="ECO:0000313" key="2">
    <source>
        <dbReference type="Proteomes" id="UP000807025"/>
    </source>
</evidence>
<reference evidence="1" key="1">
    <citation type="submission" date="2020-11" db="EMBL/GenBank/DDBJ databases">
        <authorList>
            <consortium name="DOE Joint Genome Institute"/>
            <person name="Ahrendt S."/>
            <person name="Riley R."/>
            <person name="Andreopoulos W."/>
            <person name="Labutti K."/>
            <person name="Pangilinan J."/>
            <person name="Ruiz-Duenas F.J."/>
            <person name="Barrasa J.M."/>
            <person name="Sanchez-Garcia M."/>
            <person name="Camarero S."/>
            <person name="Miyauchi S."/>
            <person name="Serrano A."/>
            <person name="Linde D."/>
            <person name="Babiker R."/>
            <person name="Drula E."/>
            <person name="Ayuso-Fernandez I."/>
            <person name="Pacheco R."/>
            <person name="Padilla G."/>
            <person name="Ferreira P."/>
            <person name="Barriuso J."/>
            <person name="Kellner H."/>
            <person name="Castanera R."/>
            <person name="Alfaro M."/>
            <person name="Ramirez L."/>
            <person name="Pisabarro A.G."/>
            <person name="Kuo A."/>
            <person name="Tritt A."/>
            <person name="Lipzen A."/>
            <person name="He G."/>
            <person name="Yan M."/>
            <person name="Ng V."/>
            <person name="Cullen D."/>
            <person name="Martin F."/>
            <person name="Rosso M.-N."/>
            <person name="Henrissat B."/>
            <person name="Hibbett D."/>
            <person name="Martinez A.T."/>
            <person name="Grigoriev I.V."/>
        </authorList>
    </citation>
    <scope>NUCLEOTIDE SEQUENCE</scope>
    <source>
        <strain evidence="1">ATCC 90797</strain>
    </source>
</reference>
<comment type="caution">
    <text evidence="1">The sequence shown here is derived from an EMBL/GenBank/DDBJ whole genome shotgun (WGS) entry which is preliminary data.</text>
</comment>
<keyword evidence="2" id="KW-1185">Reference proteome</keyword>
<evidence type="ECO:0000313" key="1">
    <source>
        <dbReference type="EMBL" id="KAF9490304.1"/>
    </source>
</evidence>
<sequence>MLYEWQFLERMLIYESRELEIILLSSSKTMILRLQQRPEGRNLDAMAKEQISEAMCRVKDEQAHANTRLEQLDGEVRSWITDYWGLTEDSLEACTRMFSDPIRPLWKQLIDDMEGNKENALEKNSCPPALPESDHGYFLTKTLEALVGTLKNSNSLTDIEREAKRSKFERAEQANAAQRDTMTGQLREDVQTMGKWLELFIPAVQVTVEQREFLHAYDDVRRGCSDFGSGAQQKGH</sequence>
<organism evidence="1 2">
    <name type="scientific">Pleurotus eryngii</name>
    <name type="common">Boletus of the steppes</name>
    <dbReference type="NCBI Taxonomy" id="5323"/>
    <lineage>
        <taxon>Eukaryota</taxon>
        <taxon>Fungi</taxon>
        <taxon>Dikarya</taxon>
        <taxon>Basidiomycota</taxon>
        <taxon>Agaricomycotina</taxon>
        <taxon>Agaricomycetes</taxon>
        <taxon>Agaricomycetidae</taxon>
        <taxon>Agaricales</taxon>
        <taxon>Pleurotineae</taxon>
        <taxon>Pleurotaceae</taxon>
        <taxon>Pleurotus</taxon>
    </lineage>
</organism>
<dbReference type="EMBL" id="MU154645">
    <property type="protein sequence ID" value="KAF9490304.1"/>
    <property type="molecule type" value="Genomic_DNA"/>
</dbReference>
<dbReference type="Proteomes" id="UP000807025">
    <property type="component" value="Unassembled WGS sequence"/>
</dbReference>
<gene>
    <name evidence="1" type="ORF">BDN71DRAFT_1592975</name>
</gene>
<protein>
    <submittedName>
        <fullName evidence="1">Uncharacterized protein</fullName>
    </submittedName>
</protein>
<dbReference type="AlphaFoldDB" id="A0A9P5ZQ29"/>